<dbReference type="Gene3D" id="1.10.1040.10">
    <property type="entry name" value="N-(1-d-carboxylethyl)-l-norvaline Dehydrogenase, domain 2"/>
    <property type="match status" value="1"/>
</dbReference>
<accession>A0ABV1HND5</accession>
<keyword evidence="8" id="KW-1185">Reference proteome</keyword>
<dbReference type="EMBL" id="JBBMFJ010000025">
    <property type="protein sequence ID" value="MEQ2563829.1"/>
    <property type="molecule type" value="Genomic_DNA"/>
</dbReference>
<evidence type="ECO:0000256" key="2">
    <source>
        <dbReference type="ARBA" id="ARBA00022857"/>
    </source>
</evidence>
<dbReference type="InterPro" id="IPR013332">
    <property type="entry name" value="KPR_N"/>
</dbReference>
<dbReference type="InterPro" id="IPR008927">
    <property type="entry name" value="6-PGluconate_DH-like_C_sf"/>
</dbReference>
<feature type="domain" description="Ketopantoate reductase N-terminal" evidence="5">
    <location>
        <begin position="8"/>
        <end position="136"/>
    </location>
</feature>
<dbReference type="NCBIfam" id="TIGR00745">
    <property type="entry name" value="apbA_panE"/>
    <property type="match status" value="1"/>
</dbReference>
<comment type="similarity">
    <text evidence="1 4">Belongs to the ketopantoate reductase family.</text>
</comment>
<evidence type="ECO:0000313" key="8">
    <source>
        <dbReference type="Proteomes" id="UP001437460"/>
    </source>
</evidence>
<keyword evidence="2 4" id="KW-0521">NADP</keyword>
<keyword evidence="3 4" id="KW-0560">Oxidoreductase</keyword>
<dbReference type="SUPFAM" id="SSF48179">
    <property type="entry name" value="6-phosphogluconate dehydrogenase C-terminal domain-like"/>
    <property type="match status" value="1"/>
</dbReference>
<dbReference type="Pfam" id="PF02558">
    <property type="entry name" value="ApbA"/>
    <property type="match status" value="1"/>
</dbReference>
<keyword evidence="4" id="KW-0566">Pantothenate biosynthesis</keyword>
<evidence type="ECO:0000259" key="5">
    <source>
        <dbReference type="Pfam" id="PF02558"/>
    </source>
</evidence>
<dbReference type="RefSeq" id="WP_349229906.1">
    <property type="nucleotide sequence ID" value="NZ_JBBMFJ010000025.1"/>
</dbReference>
<organism evidence="7 8">
    <name type="scientific">Ventrimonas faecis</name>
    <dbReference type="NCBI Taxonomy" id="3133170"/>
    <lineage>
        <taxon>Bacteria</taxon>
        <taxon>Bacillati</taxon>
        <taxon>Bacillota</taxon>
        <taxon>Clostridia</taxon>
        <taxon>Lachnospirales</taxon>
        <taxon>Lachnospiraceae</taxon>
        <taxon>Ventrimonas</taxon>
    </lineage>
</organism>
<feature type="domain" description="Ketopantoate reductase C-terminal" evidence="6">
    <location>
        <begin position="181"/>
        <end position="299"/>
    </location>
</feature>
<name>A0ABV1HND5_9FIRM</name>
<dbReference type="InterPro" id="IPR013328">
    <property type="entry name" value="6PGD_dom2"/>
</dbReference>
<comment type="catalytic activity">
    <reaction evidence="4">
        <text>(R)-pantoate + NADP(+) = 2-dehydropantoate + NADPH + H(+)</text>
        <dbReference type="Rhea" id="RHEA:16233"/>
        <dbReference type="ChEBI" id="CHEBI:11561"/>
        <dbReference type="ChEBI" id="CHEBI:15378"/>
        <dbReference type="ChEBI" id="CHEBI:15980"/>
        <dbReference type="ChEBI" id="CHEBI:57783"/>
        <dbReference type="ChEBI" id="CHEBI:58349"/>
        <dbReference type="EC" id="1.1.1.169"/>
    </reaction>
</comment>
<sequence length="309" mass="34556">MNQHIRTIGILGAGAVGSYLVMALSGKFKENLWIIANGERKERLEKNGLNINDESYSLHVKTPSEAHGVDILFVCLKYTQLRDALPDIEAIVDEHTMVVSLLNGVDSEEIISQRIGMEHMIHSLIRIASQRIGNSIHFPIPKGYNGIYIGIPGKQADQDPRIAAIAEIFADTPVTLHLSDDILLDIWDKFGLNVSRNLPQAILGVGIGAYDDSTYVDAIMRQMRHEVVLVANAKGIPLKEEFKAGKWLPSQRYSTLQDLDAHRHTEIDMFSGALVRMGKELGIECPYNEMTYNLIKALEEKNDGKFDYE</sequence>
<evidence type="ECO:0000259" key="6">
    <source>
        <dbReference type="Pfam" id="PF08546"/>
    </source>
</evidence>
<dbReference type="SUPFAM" id="SSF51735">
    <property type="entry name" value="NAD(P)-binding Rossmann-fold domains"/>
    <property type="match status" value="1"/>
</dbReference>
<reference evidence="7 8" key="1">
    <citation type="submission" date="2024-03" db="EMBL/GenBank/DDBJ databases">
        <title>Human intestinal bacterial collection.</title>
        <authorList>
            <person name="Pauvert C."/>
            <person name="Hitch T.C.A."/>
            <person name="Clavel T."/>
        </authorList>
    </citation>
    <scope>NUCLEOTIDE SEQUENCE [LARGE SCALE GENOMIC DNA]</scope>
    <source>
        <strain evidence="7 8">CLA-AP-H27</strain>
    </source>
</reference>
<dbReference type="GO" id="GO:0008677">
    <property type="term" value="F:2-dehydropantoate 2-reductase activity"/>
    <property type="evidence" value="ECO:0007669"/>
    <property type="project" value="UniProtKB-EC"/>
</dbReference>
<dbReference type="PANTHER" id="PTHR21708">
    <property type="entry name" value="PROBABLE 2-DEHYDROPANTOATE 2-REDUCTASE"/>
    <property type="match status" value="1"/>
</dbReference>
<dbReference type="PANTHER" id="PTHR21708:SF26">
    <property type="entry name" value="2-DEHYDROPANTOATE 2-REDUCTASE"/>
    <property type="match status" value="1"/>
</dbReference>
<dbReference type="InterPro" id="IPR003710">
    <property type="entry name" value="ApbA"/>
</dbReference>
<dbReference type="InterPro" id="IPR013752">
    <property type="entry name" value="KPA_reductase"/>
</dbReference>
<evidence type="ECO:0000313" key="7">
    <source>
        <dbReference type="EMBL" id="MEQ2563829.1"/>
    </source>
</evidence>
<dbReference type="Pfam" id="PF08546">
    <property type="entry name" value="ApbA_C"/>
    <property type="match status" value="1"/>
</dbReference>
<evidence type="ECO:0000256" key="1">
    <source>
        <dbReference type="ARBA" id="ARBA00007870"/>
    </source>
</evidence>
<dbReference type="InterPro" id="IPR051402">
    <property type="entry name" value="KPR-Related"/>
</dbReference>
<gene>
    <name evidence="7" type="ORF">WMO41_11760</name>
</gene>
<comment type="caution">
    <text evidence="7">The sequence shown here is derived from an EMBL/GenBank/DDBJ whole genome shotgun (WGS) entry which is preliminary data.</text>
</comment>
<evidence type="ECO:0000256" key="3">
    <source>
        <dbReference type="ARBA" id="ARBA00023002"/>
    </source>
</evidence>
<dbReference type="Proteomes" id="UP001437460">
    <property type="component" value="Unassembled WGS sequence"/>
</dbReference>
<evidence type="ECO:0000256" key="4">
    <source>
        <dbReference type="RuleBase" id="RU362068"/>
    </source>
</evidence>
<proteinExistence type="inferred from homology"/>
<dbReference type="Gene3D" id="3.40.50.720">
    <property type="entry name" value="NAD(P)-binding Rossmann-like Domain"/>
    <property type="match status" value="1"/>
</dbReference>
<comment type="pathway">
    <text evidence="4">Cofactor biosynthesis; (R)-pantothenate biosynthesis; (R)-pantoate from 3-methyl-2-oxobutanoate: step 2/2.</text>
</comment>
<dbReference type="EC" id="1.1.1.169" evidence="4"/>
<protein>
    <recommendedName>
        <fullName evidence="4">2-dehydropantoate 2-reductase</fullName>
        <ecNumber evidence="4">1.1.1.169</ecNumber>
    </recommendedName>
    <alternativeName>
        <fullName evidence="4">Ketopantoate reductase</fullName>
    </alternativeName>
</protein>
<comment type="function">
    <text evidence="4">Catalyzes the NADPH-dependent reduction of ketopantoate into pantoic acid.</text>
</comment>
<dbReference type="InterPro" id="IPR036291">
    <property type="entry name" value="NAD(P)-bd_dom_sf"/>
</dbReference>